<dbReference type="STRING" id="1172194.WQQ_30660"/>
<gene>
    <name evidence="4" type="ORF">WQQ_30660</name>
</gene>
<dbReference type="GO" id="GO:0046872">
    <property type="term" value="F:metal ion binding"/>
    <property type="evidence" value="ECO:0007669"/>
    <property type="project" value="UniProtKB-KW"/>
</dbReference>
<keyword evidence="1" id="KW-1003">Cell membrane</keyword>
<keyword evidence="1" id="KW-0479">Metal-binding</keyword>
<comment type="catalytic activity">
    <reaction evidence="1">
        <text>a 1,2-diacyl-sn-glycero-3-phospho-(1'-sn-glycero-3'-phosphate) + H2O = a 1,2-diacyl-sn-glycero-3-phospho-(1'-sn-glycerol) + phosphate</text>
        <dbReference type="Rhea" id="RHEA:33751"/>
        <dbReference type="ChEBI" id="CHEBI:15377"/>
        <dbReference type="ChEBI" id="CHEBI:43474"/>
        <dbReference type="ChEBI" id="CHEBI:60110"/>
        <dbReference type="ChEBI" id="CHEBI:64716"/>
        <dbReference type="EC" id="3.1.3.27"/>
    </reaction>
</comment>
<feature type="transmembrane region" description="Helical" evidence="2">
    <location>
        <begin position="156"/>
        <end position="184"/>
    </location>
</feature>
<dbReference type="OrthoDB" id="9804091at2"/>
<evidence type="ECO:0000256" key="1">
    <source>
        <dbReference type="PIRNR" id="PIRNR006162"/>
    </source>
</evidence>
<sequence length="190" mass="20392">MTPNKPGAAQRQRLKQQAIPRPPAALILSTPVHLIAFGFGSGLARHAPGTWGTLAAVPIFLLASALPFYAYAALCLALFVLGCWACGESARLLQVEDYPGFVFDEIVGFLLAAAPLVAWFGFWEPGVWVGLPIAFGLFRVFDIVKPWPIGWFDRQVHGGLGVMLDDVLAGLFVALIGTAALWLLRGAPPL</sequence>
<name>I7ZCB3_9GAMM</name>
<protein>
    <recommendedName>
        <fullName evidence="1">Phosphatidylglycerophosphatase A</fullName>
        <ecNumber evidence="1">3.1.3.27</ecNumber>
    </recommendedName>
    <alternativeName>
        <fullName evidence="1">Phosphatidylglycerolphosphate phosphatase A</fullName>
    </alternativeName>
</protein>
<keyword evidence="2" id="KW-1133">Transmembrane helix</keyword>
<dbReference type="GO" id="GO:0008962">
    <property type="term" value="F:phosphatidylglycerophosphatase activity"/>
    <property type="evidence" value="ECO:0007669"/>
    <property type="project" value="UniProtKB-EC"/>
</dbReference>
<dbReference type="InterPro" id="IPR036681">
    <property type="entry name" value="PgpA-like_sf"/>
</dbReference>
<comment type="pathway">
    <text evidence="1">Phospholipid metabolism; phosphatidylglycerol biosynthesis; phosphatidylglycerol from CDP-diacylglycerol: step 2/2.</text>
</comment>
<dbReference type="SUPFAM" id="SSF101307">
    <property type="entry name" value="YutG-like"/>
    <property type="match status" value="1"/>
</dbReference>
<dbReference type="CDD" id="cd06971">
    <property type="entry name" value="PgpA"/>
    <property type="match status" value="1"/>
</dbReference>
<comment type="cofactor">
    <cofactor evidence="1">
        <name>Mg(2+)</name>
        <dbReference type="ChEBI" id="CHEBI:18420"/>
    </cofactor>
</comment>
<dbReference type="UniPathway" id="UPA00084">
    <property type="reaction ID" value="UER00504"/>
</dbReference>
<feature type="transmembrane region" description="Helical" evidence="2">
    <location>
        <begin position="21"/>
        <end position="39"/>
    </location>
</feature>
<evidence type="ECO:0000259" key="3">
    <source>
        <dbReference type="Pfam" id="PF04608"/>
    </source>
</evidence>
<comment type="caution">
    <text evidence="4">The sequence shown here is derived from an EMBL/GenBank/DDBJ whole genome shotgun (WGS) entry which is preliminary data.</text>
</comment>
<feature type="transmembrane region" description="Helical" evidence="2">
    <location>
        <begin position="59"/>
        <end position="86"/>
    </location>
</feature>
<dbReference type="Proteomes" id="UP000003704">
    <property type="component" value="Unassembled WGS sequence"/>
</dbReference>
<keyword evidence="5" id="KW-1185">Reference proteome</keyword>
<keyword evidence="1" id="KW-0997">Cell inner membrane</keyword>
<dbReference type="EC" id="3.1.3.27" evidence="1"/>
<dbReference type="AlphaFoldDB" id="I7ZCB3"/>
<organism evidence="4 5">
    <name type="scientific">Hydrocarboniphaga effusa AP103</name>
    <dbReference type="NCBI Taxonomy" id="1172194"/>
    <lineage>
        <taxon>Bacteria</taxon>
        <taxon>Pseudomonadati</taxon>
        <taxon>Pseudomonadota</taxon>
        <taxon>Gammaproteobacteria</taxon>
        <taxon>Nevskiales</taxon>
        <taxon>Nevskiaceae</taxon>
        <taxon>Hydrocarboniphaga</taxon>
    </lineage>
</organism>
<comment type="subcellular location">
    <subcellularLocation>
        <location evidence="1">Cell inner membrane</location>
        <topology evidence="1">Multi-pass membrane protein</topology>
    </subcellularLocation>
</comment>
<evidence type="ECO:0000256" key="2">
    <source>
        <dbReference type="SAM" id="Phobius"/>
    </source>
</evidence>
<keyword evidence="1" id="KW-0442">Lipid degradation</keyword>
<dbReference type="PANTHER" id="PTHR36305:SF1">
    <property type="entry name" value="PHOSPHATIDYLGLYCEROPHOSPHATASE A"/>
    <property type="match status" value="1"/>
</dbReference>
<dbReference type="RefSeq" id="WP_007186005.1">
    <property type="nucleotide sequence ID" value="NZ_AKGD01000002.1"/>
</dbReference>
<feature type="transmembrane region" description="Helical" evidence="2">
    <location>
        <begin position="98"/>
        <end position="120"/>
    </location>
</feature>
<dbReference type="PANTHER" id="PTHR36305">
    <property type="entry name" value="PHOSPHATIDYLGLYCEROPHOSPHATASE A"/>
    <property type="match status" value="1"/>
</dbReference>
<dbReference type="InterPro" id="IPR007686">
    <property type="entry name" value="YutG/PgpA"/>
</dbReference>
<comment type="function">
    <text evidence="1">Lipid phosphatase which dephosphorylates phosphatidylglycerophosphate (PGP) to phosphatidylglycerol (PG).</text>
</comment>
<keyword evidence="1" id="KW-0378">Hydrolase</keyword>
<evidence type="ECO:0000313" key="4">
    <source>
        <dbReference type="EMBL" id="EIT69484.1"/>
    </source>
</evidence>
<dbReference type="PIRSF" id="PIRSF006162">
    <property type="entry name" value="PgpA"/>
    <property type="match status" value="1"/>
</dbReference>
<evidence type="ECO:0000313" key="5">
    <source>
        <dbReference type="Proteomes" id="UP000003704"/>
    </source>
</evidence>
<keyword evidence="1" id="KW-0460">Magnesium</keyword>
<dbReference type="InterPro" id="IPR026037">
    <property type="entry name" value="PgpA"/>
</dbReference>
<keyword evidence="1 2" id="KW-0472">Membrane</keyword>
<accession>I7ZCB3</accession>
<dbReference type="Pfam" id="PF04608">
    <property type="entry name" value="PgpA"/>
    <property type="match status" value="1"/>
</dbReference>
<dbReference type="GO" id="GO:0005886">
    <property type="term" value="C:plasma membrane"/>
    <property type="evidence" value="ECO:0007669"/>
    <property type="project" value="UniProtKB-SubCell"/>
</dbReference>
<dbReference type="GO" id="GO:0009395">
    <property type="term" value="P:phospholipid catabolic process"/>
    <property type="evidence" value="ECO:0007669"/>
    <property type="project" value="UniProtKB-KW"/>
</dbReference>
<keyword evidence="1" id="KW-0443">Lipid metabolism</keyword>
<dbReference type="GO" id="GO:0006655">
    <property type="term" value="P:phosphatidylglycerol biosynthetic process"/>
    <property type="evidence" value="ECO:0007669"/>
    <property type="project" value="UniProtKB-UniPathway"/>
</dbReference>
<keyword evidence="1" id="KW-1208">Phospholipid metabolism</keyword>
<keyword evidence="1" id="KW-0595">Phospholipid degradation</keyword>
<dbReference type="PATRIC" id="fig|1172194.4.peg.2969"/>
<keyword evidence="1 2" id="KW-0812">Transmembrane</keyword>
<dbReference type="EMBL" id="AKGD01000002">
    <property type="protein sequence ID" value="EIT69484.1"/>
    <property type="molecule type" value="Genomic_DNA"/>
</dbReference>
<proteinExistence type="predicted"/>
<reference evidence="4 5" key="1">
    <citation type="journal article" date="2012" name="J. Bacteriol.">
        <title>Genome Sequence of n-Alkane-Degrading Hydrocarboniphaga effusa Strain AP103T (ATCC BAA-332T).</title>
        <authorList>
            <person name="Chang H.K."/>
            <person name="Zylstra G.J."/>
            <person name="Chae J.C."/>
        </authorList>
    </citation>
    <scope>NUCLEOTIDE SEQUENCE [LARGE SCALE GENOMIC DNA]</scope>
    <source>
        <strain evidence="4 5">AP103</strain>
    </source>
</reference>
<feature type="domain" description="YutG/PgpA" evidence="3">
    <location>
        <begin position="35"/>
        <end position="179"/>
    </location>
</feature>